<evidence type="ECO:0000313" key="1">
    <source>
        <dbReference type="EMBL" id="GGH81504.1"/>
    </source>
</evidence>
<comment type="caution">
    <text evidence="1">The sequence shown here is derived from an EMBL/GenBank/DDBJ whole genome shotgun (WGS) entry which is preliminary data.</text>
</comment>
<dbReference type="Proteomes" id="UP000605427">
    <property type="component" value="Unassembled WGS sequence"/>
</dbReference>
<reference evidence="2" key="1">
    <citation type="journal article" date="2019" name="Int. J. Syst. Evol. Microbiol.">
        <title>The Global Catalogue of Microorganisms (GCM) 10K type strain sequencing project: providing services to taxonomists for standard genome sequencing and annotation.</title>
        <authorList>
            <consortium name="The Broad Institute Genomics Platform"/>
            <consortium name="The Broad Institute Genome Sequencing Center for Infectious Disease"/>
            <person name="Wu L."/>
            <person name="Ma J."/>
        </authorList>
    </citation>
    <scope>NUCLEOTIDE SEQUENCE [LARGE SCALE GENOMIC DNA]</scope>
    <source>
        <strain evidence="2">CCM 8702</strain>
    </source>
</reference>
<evidence type="ECO:0000313" key="2">
    <source>
        <dbReference type="Proteomes" id="UP000605427"/>
    </source>
</evidence>
<proteinExistence type="predicted"/>
<keyword evidence="2" id="KW-1185">Reference proteome</keyword>
<organism evidence="1 2">
    <name type="scientific">Saccharibacillus endophyticus</name>
    <dbReference type="NCBI Taxonomy" id="2060666"/>
    <lineage>
        <taxon>Bacteria</taxon>
        <taxon>Bacillati</taxon>
        <taxon>Bacillota</taxon>
        <taxon>Bacilli</taxon>
        <taxon>Bacillales</taxon>
        <taxon>Paenibacillaceae</taxon>
        <taxon>Saccharibacillus</taxon>
    </lineage>
</organism>
<protein>
    <submittedName>
        <fullName evidence="1">Uncharacterized protein</fullName>
    </submittedName>
</protein>
<gene>
    <name evidence="1" type="ORF">GCM10007362_31400</name>
</gene>
<accession>A0ABQ1ZY35</accession>
<dbReference type="EMBL" id="BMDD01000004">
    <property type="protein sequence ID" value="GGH81504.1"/>
    <property type="molecule type" value="Genomic_DNA"/>
</dbReference>
<name>A0ABQ1ZY35_9BACL</name>
<sequence length="67" mass="8191">MQKHFGISEKEAVDRINDFWSRKDLTDDTSLIYHETPEFWAYEMYSANRSWWKISKEEIIPRAYKTT</sequence>